<proteinExistence type="predicted"/>
<dbReference type="EMBL" id="KL198108">
    <property type="protein sequence ID" value="KDQ07390.1"/>
    <property type="molecule type" value="Genomic_DNA"/>
</dbReference>
<dbReference type="Proteomes" id="UP000027195">
    <property type="component" value="Unassembled WGS sequence"/>
</dbReference>
<dbReference type="AlphaFoldDB" id="A0A067LYG5"/>
<feature type="region of interest" description="Disordered" evidence="1">
    <location>
        <begin position="143"/>
        <end position="164"/>
    </location>
</feature>
<dbReference type="HOGENOM" id="CLU_1106963_0_0_1"/>
<evidence type="ECO:0000313" key="3">
    <source>
        <dbReference type="Proteomes" id="UP000027195"/>
    </source>
</evidence>
<feature type="region of interest" description="Disordered" evidence="1">
    <location>
        <begin position="98"/>
        <end position="128"/>
    </location>
</feature>
<protein>
    <submittedName>
        <fullName evidence="2">Uncharacterized protein</fullName>
    </submittedName>
</protein>
<evidence type="ECO:0000313" key="2">
    <source>
        <dbReference type="EMBL" id="KDQ07390.1"/>
    </source>
</evidence>
<gene>
    <name evidence="2" type="ORF">BOTBODRAFT_48827</name>
</gene>
<sequence length="251" mass="27206">MVAPAFLQLRQRVSHRIKELHLQRPTDIFGVGQRNELPEGSGMQGGAGVNTPAGTGAAAHMMASRARTTTAASQGFHQASIPIIIPPEHATSIASISPPVTDHARQPSPSLGPQTNTALVNGNNSPSRAADVENITRRLRKRWHAASSNDPASRLPNPPTLPQQSHFSFPQFGSRQSAQELHWNTHNPINNPLNSFNPATPASYHMPPASVGGPPPYMYPTYPHYTYQQQSALHHSRYPQARPVLTTAGSR</sequence>
<evidence type="ECO:0000256" key="1">
    <source>
        <dbReference type="SAM" id="MobiDB-lite"/>
    </source>
</evidence>
<organism evidence="2 3">
    <name type="scientific">Botryobasidium botryosum (strain FD-172 SS1)</name>
    <dbReference type="NCBI Taxonomy" id="930990"/>
    <lineage>
        <taxon>Eukaryota</taxon>
        <taxon>Fungi</taxon>
        <taxon>Dikarya</taxon>
        <taxon>Basidiomycota</taxon>
        <taxon>Agaricomycotina</taxon>
        <taxon>Agaricomycetes</taxon>
        <taxon>Cantharellales</taxon>
        <taxon>Botryobasidiaceae</taxon>
        <taxon>Botryobasidium</taxon>
    </lineage>
</organism>
<name>A0A067LYG5_BOTB1</name>
<reference evidence="3" key="1">
    <citation type="journal article" date="2014" name="Proc. Natl. Acad. Sci. U.S.A.">
        <title>Extensive sampling of basidiomycete genomes demonstrates inadequacy of the white-rot/brown-rot paradigm for wood decay fungi.</title>
        <authorList>
            <person name="Riley R."/>
            <person name="Salamov A.A."/>
            <person name="Brown D.W."/>
            <person name="Nagy L.G."/>
            <person name="Floudas D."/>
            <person name="Held B.W."/>
            <person name="Levasseur A."/>
            <person name="Lombard V."/>
            <person name="Morin E."/>
            <person name="Otillar R."/>
            <person name="Lindquist E.A."/>
            <person name="Sun H."/>
            <person name="LaButti K.M."/>
            <person name="Schmutz J."/>
            <person name="Jabbour D."/>
            <person name="Luo H."/>
            <person name="Baker S.E."/>
            <person name="Pisabarro A.G."/>
            <person name="Walton J.D."/>
            <person name="Blanchette R.A."/>
            <person name="Henrissat B."/>
            <person name="Martin F."/>
            <person name="Cullen D."/>
            <person name="Hibbett D.S."/>
            <person name="Grigoriev I.V."/>
        </authorList>
    </citation>
    <scope>NUCLEOTIDE SEQUENCE [LARGE SCALE GENOMIC DNA]</scope>
    <source>
        <strain evidence="3">FD-172 SS1</strain>
    </source>
</reference>
<accession>A0A067LYG5</accession>
<dbReference type="InParanoid" id="A0A067LYG5"/>
<feature type="compositionally biased region" description="Polar residues" evidence="1">
    <location>
        <begin position="107"/>
        <end position="127"/>
    </location>
</feature>
<keyword evidence="3" id="KW-1185">Reference proteome</keyword>